<dbReference type="PROSITE" id="PS00108">
    <property type="entry name" value="PROTEIN_KINASE_ST"/>
    <property type="match status" value="1"/>
</dbReference>
<comment type="catalytic activity">
    <reaction evidence="7">
        <text>L-threonyl-[protein] + ATP = O-phospho-L-threonyl-[protein] + ADP + H(+)</text>
        <dbReference type="Rhea" id="RHEA:46608"/>
        <dbReference type="Rhea" id="RHEA-COMP:11060"/>
        <dbReference type="Rhea" id="RHEA-COMP:11605"/>
        <dbReference type="ChEBI" id="CHEBI:15378"/>
        <dbReference type="ChEBI" id="CHEBI:30013"/>
        <dbReference type="ChEBI" id="CHEBI:30616"/>
        <dbReference type="ChEBI" id="CHEBI:61977"/>
        <dbReference type="ChEBI" id="CHEBI:456216"/>
        <dbReference type="EC" id="2.7.11.1"/>
    </reaction>
</comment>
<keyword evidence="3" id="KW-0808">Transferase</keyword>
<evidence type="ECO:0000313" key="11">
    <source>
        <dbReference type="EMBL" id="CAD8825945.1"/>
    </source>
</evidence>
<dbReference type="InterPro" id="IPR008271">
    <property type="entry name" value="Ser/Thr_kinase_AS"/>
</dbReference>
<dbReference type="PANTHER" id="PTHR44899">
    <property type="entry name" value="CAMK FAMILY PROTEIN KINASE"/>
    <property type="match status" value="1"/>
</dbReference>
<dbReference type="InterPro" id="IPR011009">
    <property type="entry name" value="Kinase-like_dom_sf"/>
</dbReference>
<evidence type="ECO:0000256" key="4">
    <source>
        <dbReference type="ARBA" id="ARBA00022741"/>
    </source>
</evidence>
<evidence type="ECO:0000256" key="3">
    <source>
        <dbReference type="ARBA" id="ARBA00022679"/>
    </source>
</evidence>
<dbReference type="InterPro" id="IPR000719">
    <property type="entry name" value="Prot_kinase_dom"/>
</dbReference>
<feature type="domain" description="Protein kinase" evidence="10">
    <location>
        <begin position="1"/>
        <end position="224"/>
    </location>
</feature>
<keyword evidence="6" id="KW-0067">ATP-binding</keyword>
<organism evidence="11">
    <name type="scientific">Noctiluca scintillans</name>
    <name type="common">Sea sparkle</name>
    <name type="synonym">Red tide dinoflagellate</name>
    <dbReference type="NCBI Taxonomy" id="2966"/>
    <lineage>
        <taxon>Eukaryota</taxon>
        <taxon>Sar</taxon>
        <taxon>Alveolata</taxon>
        <taxon>Dinophyceae</taxon>
        <taxon>Noctilucales</taxon>
        <taxon>Noctilucaceae</taxon>
        <taxon>Noctiluca</taxon>
    </lineage>
</organism>
<dbReference type="PROSITE" id="PS50011">
    <property type="entry name" value="PROTEIN_KINASE_DOM"/>
    <property type="match status" value="1"/>
</dbReference>
<dbReference type="Gene3D" id="1.10.510.10">
    <property type="entry name" value="Transferase(Phosphotransferase) domain 1"/>
    <property type="match status" value="1"/>
</dbReference>
<dbReference type="CDD" id="cd08215">
    <property type="entry name" value="STKc_Nek"/>
    <property type="match status" value="1"/>
</dbReference>
<reference evidence="11" key="1">
    <citation type="submission" date="2021-01" db="EMBL/GenBank/DDBJ databases">
        <authorList>
            <person name="Corre E."/>
            <person name="Pelletier E."/>
            <person name="Niang G."/>
            <person name="Scheremetjew M."/>
            <person name="Finn R."/>
            <person name="Kale V."/>
            <person name="Holt S."/>
            <person name="Cochrane G."/>
            <person name="Meng A."/>
            <person name="Brown T."/>
            <person name="Cohen L."/>
        </authorList>
    </citation>
    <scope>NUCLEOTIDE SEQUENCE</scope>
</reference>
<keyword evidence="5" id="KW-0418">Kinase</keyword>
<sequence length="392" mass="43620">METSTMDPKERNEAVKEAMLLKKMDHPNIVRFQEVFMTRKCRLCIVMDYADGGDVHQEIKRREGKLIEEARVLEWFVQTCIALKHVHERKVLHRDLKTQNIFLMATGQIKLGDFGIAKVLEATKDYAKTMVGTPYYLSPEIIEDRPYSFKSDVWSCGVVLHEMATLRHPFDAESLVILAGKILRDPHPPVVGYSEPLTGLINRMLTKDARQRPTIHEILDTAFLQSSMADVNAKYNLGMDLSMHVAAAAVVPRLDTVVAAEDGDSVLIATMPIPDPPKNDDDYEEEFEDYEGSEGEEEPPAELVESTIRPAPSAGLGAGAVGGKAESLRNYLCNQVTNQEFHRAYALVRASCQADGLEQQVCDVIASDKAPELLTLFQLLIFLEDVAATSGS</sequence>
<comment type="catalytic activity">
    <reaction evidence="8">
        <text>L-seryl-[protein] + ATP = O-phospho-L-seryl-[protein] + ADP + H(+)</text>
        <dbReference type="Rhea" id="RHEA:17989"/>
        <dbReference type="Rhea" id="RHEA-COMP:9863"/>
        <dbReference type="Rhea" id="RHEA-COMP:11604"/>
        <dbReference type="ChEBI" id="CHEBI:15378"/>
        <dbReference type="ChEBI" id="CHEBI:29999"/>
        <dbReference type="ChEBI" id="CHEBI:30616"/>
        <dbReference type="ChEBI" id="CHEBI:83421"/>
        <dbReference type="ChEBI" id="CHEBI:456216"/>
        <dbReference type="EC" id="2.7.11.1"/>
    </reaction>
</comment>
<evidence type="ECO:0000256" key="7">
    <source>
        <dbReference type="ARBA" id="ARBA00047899"/>
    </source>
</evidence>
<gene>
    <name evidence="11" type="ORF">NSCI0253_LOCUS291</name>
</gene>
<dbReference type="GO" id="GO:0005524">
    <property type="term" value="F:ATP binding"/>
    <property type="evidence" value="ECO:0007669"/>
    <property type="project" value="UniProtKB-KW"/>
</dbReference>
<dbReference type="EMBL" id="HBFQ01000454">
    <property type="protein sequence ID" value="CAD8825945.1"/>
    <property type="molecule type" value="Transcribed_RNA"/>
</dbReference>
<dbReference type="Pfam" id="PF00069">
    <property type="entry name" value="Pkinase"/>
    <property type="match status" value="1"/>
</dbReference>
<evidence type="ECO:0000256" key="1">
    <source>
        <dbReference type="ARBA" id="ARBA00012513"/>
    </source>
</evidence>
<dbReference type="PANTHER" id="PTHR44899:SF3">
    <property type="entry name" value="SERINE_THREONINE-PROTEIN KINASE NEK1"/>
    <property type="match status" value="1"/>
</dbReference>
<feature type="region of interest" description="Disordered" evidence="9">
    <location>
        <begin position="271"/>
        <end position="300"/>
    </location>
</feature>
<evidence type="ECO:0000259" key="10">
    <source>
        <dbReference type="PROSITE" id="PS50011"/>
    </source>
</evidence>
<dbReference type="SMART" id="SM00220">
    <property type="entry name" value="S_TKc"/>
    <property type="match status" value="1"/>
</dbReference>
<protein>
    <recommendedName>
        <fullName evidence="1">non-specific serine/threonine protein kinase</fullName>
        <ecNumber evidence="1">2.7.11.1</ecNumber>
    </recommendedName>
</protein>
<name>A0A7S0ZLZ2_NOCSC</name>
<dbReference type="EC" id="2.7.11.1" evidence="1"/>
<feature type="compositionally biased region" description="Acidic residues" evidence="9">
    <location>
        <begin position="281"/>
        <end position="300"/>
    </location>
</feature>
<dbReference type="SUPFAM" id="SSF56112">
    <property type="entry name" value="Protein kinase-like (PK-like)"/>
    <property type="match status" value="1"/>
</dbReference>
<evidence type="ECO:0000256" key="5">
    <source>
        <dbReference type="ARBA" id="ARBA00022777"/>
    </source>
</evidence>
<keyword evidence="4" id="KW-0547">Nucleotide-binding</keyword>
<evidence type="ECO:0000256" key="8">
    <source>
        <dbReference type="ARBA" id="ARBA00048679"/>
    </source>
</evidence>
<dbReference type="GO" id="GO:0004674">
    <property type="term" value="F:protein serine/threonine kinase activity"/>
    <property type="evidence" value="ECO:0007669"/>
    <property type="project" value="UniProtKB-KW"/>
</dbReference>
<dbReference type="AlphaFoldDB" id="A0A7S0ZLZ2"/>
<evidence type="ECO:0000256" key="2">
    <source>
        <dbReference type="ARBA" id="ARBA00022527"/>
    </source>
</evidence>
<evidence type="ECO:0000256" key="6">
    <source>
        <dbReference type="ARBA" id="ARBA00022840"/>
    </source>
</evidence>
<dbReference type="InterPro" id="IPR051131">
    <property type="entry name" value="NEK_Ser/Thr_kinase_NIMA"/>
</dbReference>
<keyword evidence="2" id="KW-0723">Serine/threonine-protein kinase</keyword>
<evidence type="ECO:0000256" key="9">
    <source>
        <dbReference type="SAM" id="MobiDB-lite"/>
    </source>
</evidence>
<proteinExistence type="predicted"/>
<accession>A0A7S0ZLZ2</accession>